<evidence type="ECO:0000256" key="1">
    <source>
        <dbReference type="SAM" id="Phobius"/>
    </source>
</evidence>
<organism evidence="3 4">
    <name type="scientific">Amycolatopsis rifamycinica</name>
    <dbReference type="NCBI Taxonomy" id="287986"/>
    <lineage>
        <taxon>Bacteria</taxon>
        <taxon>Bacillati</taxon>
        <taxon>Actinomycetota</taxon>
        <taxon>Actinomycetes</taxon>
        <taxon>Pseudonocardiales</taxon>
        <taxon>Pseudonocardiaceae</taxon>
        <taxon>Amycolatopsis</taxon>
    </lineage>
</organism>
<protein>
    <recommendedName>
        <fullName evidence="5">Gram-positive cocci surface proteins LPxTG domain-containing protein</fullName>
    </recommendedName>
</protein>
<dbReference type="EMBL" id="JMQI01000064">
    <property type="protein sequence ID" value="KDN18347.1"/>
    <property type="molecule type" value="Genomic_DNA"/>
</dbReference>
<dbReference type="AlphaFoldDB" id="A0A066TXP0"/>
<evidence type="ECO:0008006" key="5">
    <source>
        <dbReference type="Google" id="ProtNLM"/>
    </source>
</evidence>
<feature type="chain" id="PRO_5038835219" description="Gram-positive cocci surface proteins LPxTG domain-containing protein" evidence="2">
    <location>
        <begin position="26"/>
        <end position="103"/>
    </location>
</feature>
<comment type="caution">
    <text evidence="3">The sequence shown here is derived from an EMBL/GenBank/DDBJ whole genome shotgun (WGS) entry which is preliminary data.</text>
</comment>
<evidence type="ECO:0000256" key="2">
    <source>
        <dbReference type="SAM" id="SignalP"/>
    </source>
</evidence>
<dbReference type="STRING" id="287986.DV20_31395"/>
<dbReference type="eggNOG" id="ENOG502ZG7C">
    <property type="taxonomic scope" value="Bacteria"/>
</dbReference>
<evidence type="ECO:0000313" key="4">
    <source>
        <dbReference type="Proteomes" id="UP000027345"/>
    </source>
</evidence>
<keyword evidence="1" id="KW-0812">Transmembrane</keyword>
<feature type="transmembrane region" description="Helical" evidence="1">
    <location>
        <begin position="76"/>
        <end position="92"/>
    </location>
</feature>
<dbReference type="RefSeq" id="WP_043786473.1">
    <property type="nucleotide sequence ID" value="NZ_JMQI01000064.1"/>
</dbReference>
<keyword evidence="4" id="KW-1185">Reference proteome</keyword>
<dbReference type="OrthoDB" id="3638602at2"/>
<reference evidence="3 4" key="1">
    <citation type="submission" date="2014-05" db="EMBL/GenBank/DDBJ databases">
        <title>Draft genome sequence of Amycolatopsis rifamycinica DSM 46095.</title>
        <authorList>
            <person name="Lal R."/>
            <person name="Saxena A."/>
            <person name="Kumari R."/>
            <person name="Mukherjee U."/>
            <person name="Singh P."/>
            <person name="Sangwan N."/>
            <person name="Mahato N.K."/>
        </authorList>
    </citation>
    <scope>NUCLEOTIDE SEQUENCE [LARGE SCALE GENOMIC DNA]</scope>
    <source>
        <strain evidence="3 4">DSM 46095</strain>
    </source>
</reference>
<keyword evidence="1" id="KW-0472">Membrane</keyword>
<keyword evidence="2" id="KW-0732">Signal</keyword>
<sequence>MAKLRGLVLVGLLGAVLFTASPALALAGPVRPAAVTVNVAHAAPVLLPAQTTVNPGPVLDPAQTDRANTEKTKNKLIAGLLAVALLGIVIWGRKIRSKRAKGS</sequence>
<proteinExistence type="predicted"/>
<dbReference type="Proteomes" id="UP000027345">
    <property type="component" value="Unassembled WGS sequence"/>
</dbReference>
<name>A0A066TXP0_9PSEU</name>
<evidence type="ECO:0000313" key="3">
    <source>
        <dbReference type="EMBL" id="KDN18347.1"/>
    </source>
</evidence>
<accession>A0A066TXP0</accession>
<keyword evidence="1" id="KW-1133">Transmembrane helix</keyword>
<feature type="signal peptide" evidence="2">
    <location>
        <begin position="1"/>
        <end position="25"/>
    </location>
</feature>
<gene>
    <name evidence="3" type="ORF">DV20_31395</name>
</gene>